<gene>
    <name evidence="2" type="ORF">IV433_21790</name>
</gene>
<keyword evidence="1" id="KW-1133">Transmembrane helix</keyword>
<feature type="transmembrane region" description="Helical" evidence="1">
    <location>
        <begin position="12"/>
        <end position="34"/>
    </location>
</feature>
<keyword evidence="1" id="KW-0812">Transmembrane</keyword>
<proteinExistence type="predicted"/>
<feature type="transmembrane region" description="Helical" evidence="1">
    <location>
        <begin position="40"/>
        <end position="61"/>
    </location>
</feature>
<protein>
    <submittedName>
        <fullName evidence="2">Uncharacterized protein</fullName>
    </submittedName>
</protein>
<comment type="caution">
    <text evidence="2">The sequence shown here is derived from an EMBL/GenBank/DDBJ whole genome shotgun (WGS) entry which is preliminary data.</text>
</comment>
<evidence type="ECO:0000313" key="3">
    <source>
        <dbReference type="Proteomes" id="UP000636811"/>
    </source>
</evidence>
<accession>A0ABS0EAM0</accession>
<evidence type="ECO:0000256" key="1">
    <source>
        <dbReference type="SAM" id="Phobius"/>
    </source>
</evidence>
<name>A0ABS0EAM0_9GAMM</name>
<dbReference type="RefSeq" id="WP_195815905.1">
    <property type="nucleotide sequence ID" value="NZ_JADOBI010000013.1"/>
</dbReference>
<keyword evidence="3" id="KW-1185">Reference proteome</keyword>
<organism evidence="2 3">
    <name type="scientific">Rahnella laticis</name>
    <dbReference type="NCBI Taxonomy" id="2787622"/>
    <lineage>
        <taxon>Bacteria</taxon>
        <taxon>Pseudomonadati</taxon>
        <taxon>Pseudomonadota</taxon>
        <taxon>Gammaproteobacteria</taxon>
        <taxon>Enterobacterales</taxon>
        <taxon>Yersiniaceae</taxon>
        <taxon>Rahnella</taxon>
    </lineage>
</organism>
<dbReference type="EMBL" id="JADOBI010000013">
    <property type="protein sequence ID" value="MBF7982047.1"/>
    <property type="molecule type" value="Genomic_DNA"/>
</dbReference>
<sequence>MTVSQQATTSQKVCATIAWLMALIPLVGLAVFFFATTGGVSMWVGGGMSAVFAFGFTQMWWRKINS</sequence>
<evidence type="ECO:0000313" key="2">
    <source>
        <dbReference type="EMBL" id="MBF7982047.1"/>
    </source>
</evidence>
<keyword evidence="1" id="KW-0472">Membrane</keyword>
<reference evidence="2 3" key="1">
    <citation type="submission" date="2020-11" db="EMBL/GenBank/DDBJ databases">
        <title>Taxonomic investigation of Rahnella strains.</title>
        <authorList>
            <person name="Lee S.D."/>
        </authorList>
    </citation>
    <scope>NUCLEOTIDE SEQUENCE [LARGE SCALE GENOMIC DNA]</scope>
    <source>
        <strain evidence="2 3">SAP-17</strain>
    </source>
</reference>
<dbReference type="Proteomes" id="UP000636811">
    <property type="component" value="Unassembled WGS sequence"/>
</dbReference>